<dbReference type="Proteomes" id="UP001500552">
    <property type="component" value="Unassembled WGS sequence"/>
</dbReference>
<evidence type="ECO:0000259" key="3">
    <source>
        <dbReference type="PROSITE" id="PS50110"/>
    </source>
</evidence>
<sequence>MHHIRRILIIDDDATSVFLTKRTLRGMYAGADIRTAETGLEGLRLLQEAAANRQPPELLLLDVNMHGMNGLAVLEELGRRRLLNLIDTRIVLLTSTLDPLHIAFAKNHMAAAYLQKPLTRQALLRVLP</sequence>
<dbReference type="Gene3D" id="3.40.50.2300">
    <property type="match status" value="1"/>
</dbReference>
<comment type="caution">
    <text evidence="4">The sequence shown here is derived from an EMBL/GenBank/DDBJ whole genome shotgun (WGS) entry which is preliminary data.</text>
</comment>
<dbReference type="EMBL" id="BAABHC010000035">
    <property type="protein sequence ID" value="GAA4443374.1"/>
    <property type="molecule type" value="Genomic_DNA"/>
</dbReference>
<dbReference type="InterPro" id="IPR050595">
    <property type="entry name" value="Bact_response_regulator"/>
</dbReference>
<accession>A0ABP8M4N9</accession>
<dbReference type="PANTHER" id="PTHR44591">
    <property type="entry name" value="STRESS RESPONSE REGULATOR PROTEIN 1"/>
    <property type="match status" value="1"/>
</dbReference>
<feature type="domain" description="Response regulatory" evidence="3">
    <location>
        <begin position="6"/>
        <end position="128"/>
    </location>
</feature>
<dbReference type="PANTHER" id="PTHR44591:SF23">
    <property type="entry name" value="CHEY SUBFAMILY"/>
    <property type="match status" value="1"/>
</dbReference>
<reference evidence="5" key="1">
    <citation type="journal article" date="2019" name="Int. J. Syst. Evol. Microbiol.">
        <title>The Global Catalogue of Microorganisms (GCM) 10K type strain sequencing project: providing services to taxonomists for standard genome sequencing and annotation.</title>
        <authorList>
            <consortium name="The Broad Institute Genomics Platform"/>
            <consortium name="The Broad Institute Genome Sequencing Center for Infectious Disease"/>
            <person name="Wu L."/>
            <person name="Ma J."/>
        </authorList>
    </citation>
    <scope>NUCLEOTIDE SEQUENCE [LARGE SCALE GENOMIC DNA]</scope>
    <source>
        <strain evidence="5">JCM 17926</strain>
    </source>
</reference>
<keyword evidence="5" id="KW-1185">Reference proteome</keyword>
<evidence type="ECO:0000256" key="2">
    <source>
        <dbReference type="PROSITE-ProRule" id="PRU00169"/>
    </source>
</evidence>
<feature type="modified residue" description="4-aspartylphosphate" evidence="2">
    <location>
        <position position="62"/>
    </location>
</feature>
<dbReference type="SUPFAM" id="SSF52172">
    <property type="entry name" value="CheY-like"/>
    <property type="match status" value="1"/>
</dbReference>
<name>A0ABP8M4N9_9BACT</name>
<gene>
    <name evidence="4" type="ORF">GCM10023188_44020</name>
</gene>
<evidence type="ECO:0000313" key="4">
    <source>
        <dbReference type="EMBL" id="GAA4443374.1"/>
    </source>
</evidence>
<dbReference type="SMART" id="SM00448">
    <property type="entry name" value="REC"/>
    <property type="match status" value="1"/>
</dbReference>
<dbReference type="InterPro" id="IPR011006">
    <property type="entry name" value="CheY-like_superfamily"/>
</dbReference>
<dbReference type="InterPro" id="IPR001789">
    <property type="entry name" value="Sig_transdc_resp-reg_receiver"/>
</dbReference>
<proteinExistence type="predicted"/>
<evidence type="ECO:0000256" key="1">
    <source>
        <dbReference type="ARBA" id="ARBA00022553"/>
    </source>
</evidence>
<evidence type="ECO:0000313" key="5">
    <source>
        <dbReference type="Proteomes" id="UP001500552"/>
    </source>
</evidence>
<dbReference type="Pfam" id="PF00072">
    <property type="entry name" value="Response_reg"/>
    <property type="match status" value="1"/>
</dbReference>
<dbReference type="RefSeq" id="WP_345162481.1">
    <property type="nucleotide sequence ID" value="NZ_BAABHC010000035.1"/>
</dbReference>
<protein>
    <recommendedName>
        <fullName evidence="3">Response regulatory domain-containing protein</fullName>
    </recommendedName>
</protein>
<dbReference type="PROSITE" id="PS50110">
    <property type="entry name" value="RESPONSE_REGULATORY"/>
    <property type="match status" value="1"/>
</dbReference>
<keyword evidence="1 2" id="KW-0597">Phosphoprotein</keyword>
<organism evidence="4 5">
    <name type="scientific">Pontibacter saemangeumensis</name>
    <dbReference type="NCBI Taxonomy" id="1084525"/>
    <lineage>
        <taxon>Bacteria</taxon>
        <taxon>Pseudomonadati</taxon>
        <taxon>Bacteroidota</taxon>
        <taxon>Cytophagia</taxon>
        <taxon>Cytophagales</taxon>
        <taxon>Hymenobacteraceae</taxon>
        <taxon>Pontibacter</taxon>
    </lineage>
</organism>